<keyword evidence="9" id="KW-1185">Reference proteome</keyword>
<keyword evidence="4" id="KW-0378">Hydrolase</keyword>
<evidence type="ECO:0000256" key="3">
    <source>
        <dbReference type="ARBA" id="ARBA00022729"/>
    </source>
</evidence>
<evidence type="ECO:0000256" key="1">
    <source>
        <dbReference type="ARBA" id="ARBA00007951"/>
    </source>
</evidence>
<dbReference type="Proteomes" id="UP000190961">
    <property type="component" value="Unassembled WGS sequence"/>
</dbReference>
<dbReference type="InterPro" id="IPR026876">
    <property type="entry name" value="Fn3_assoc_repeat"/>
</dbReference>
<dbReference type="SUPFAM" id="SSF51445">
    <property type="entry name" value="(Trans)glycosidases"/>
    <property type="match status" value="1"/>
</dbReference>
<sequence length="722" mass="82200">MRQALFPSNGDIIFSLYLNNTFNFSMKKSNTMIRYFLYGIIFSIFVCCSKTLAPGHVGPVPSENQMRWQEMEYYAFVHFSLNTYTDQSWGYGNEDINLFNPQKLDCSQWARICKEAGMKGIILTAKHHSGFCLWPSRYTEYSVKNAPWKNGEGDIVREMADACKEYGLKLGIYVSPWDRNHPAYGKPEYITYFRNQIKELLTNYGPVFEIWFDGANGGTGYYGGANENRTIDRTIYYDWKNTYKMIRELQPNIVIWNDGGDRGDLRWVGTEAGYVGETNWSLLNGTGEVEWKMLHFGLEDGDSWVPAEVNTSIRPEWFYHPSEDTKVKTVPQLMETYYSSIGRNGTLLLNFPIMPNGLIHEADEKAALGLATMVRTSFAENLAEKKKASASNVRDERQEFGAANVTDNSSDTYWATDDNITTASLIIDLESPMMFNRFLVQEYIRLGQRVKSFKVEAFMDGTWRELSQGTTIGYKRILRFPGVKATKVRFTITDSKGSPLISNIGIYNAPAFLNAPTIMRSQFGEITITTNDVGPYFYYTLDGSEPTPQSKKYTAPVQSEGKVDVKAIAYDPASGKSSPVAMEKFDVYRKDWKIVGAEDDKAYAILDGNTSTAWHHQGKDKKIPVDLEIDLGSELNLSGFRYHPDQGMWGPGIITHYEFYVSADNKDWKLVDQGEFSNIKNNPLWQIKKFTPLKARFIRLRALKNAEGNDRMGYAEIDVITD</sequence>
<dbReference type="Pfam" id="PF00754">
    <property type="entry name" value="F5_F8_type_C"/>
    <property type="match status" value="2"/>
</dbReference>
<keyword evidence="3" id="KW-0732">Signal</keyword>
<keyword evidence="6" id="KW-1133">Transmembrane helix</keyword>
<dbReference type="Gene3D" id="3.20.20.80">
    <property type="entry name" value="Glycosidases"/>
    <property type="match status" value="1"/>
</dbReference>
<feature type="transmembrane region" description="Helical" evidence="6">
    <location>
        <begin position="35"/>
        <end position="53"/>
    </location>
</feature>
<evidence type="ECO:0000256" key="5">
    <source>
        <dbReference type="ARBA" id="ARBA00023295"/>
    </source>
</evidence>
<dbReference type="SMART" id="SM00812">
    <property type="entry name" value="Alpha_L_fucos"/>
    <property type="match status" value="1"/>
</dbReference>
<evidence type="ECO:0000313" key="9">
    <source>
        <dbReference type="Proteomes" id="UP000190961"/>
    </source>
</evidence>
<name>A0A1T5KIN9_9BACT</name>
<dbReference type="GO" id="GO:0016139">
    <property type="term" value="P:glycoside catabolic process"/>
    <property type="evidence" value="ECO:0007669"/>
    <property type="project" value="TreeGrafter"/>
</dbReference>
<dbReference type="EMBL" id="FUZU01000001">
    <property type="protein sequence ID" value="SKC63543.1"/>
    <property type="molecule type" value="Genomic_DNA"/>
</dbReference>
<dbReference type="Gene3D" id="2.60.120.260">
    <property type="entry name" value="Galactose-binding domain-like"/>
    <property type="match status" value="2"/>
</dbReference>
<dbReference type="PROSITE" id="PS50022">
    <property type="entry name" value="FA58C_3"/>
    <property type="match status" value="2"/>
</dbReference>
<dbReference type="STRING" id="688867.SAMN05660236_2228"/>
<reference evidence="8 9" key="1">
    <citation type="submission" date="2017-02" db="EMBL/GenBank/DDBJ databases">
        <authorList>
            <person name="Peterson S.W."/>
        </authorList>
    </citation>
    <scope>NUCLEOTIDE SEQUENCE [LARGE SCALE GENOMIC DNA]</scope>
    <source>
        <strain evidence="8 9">DSM 25262</strain>
    </source>
</reference>
<evidence type="ECO:0000256" key="2">
    <source>
        <dbReference type="ARBA" id="ARBA00012662"/>
    </source>
</evidence>
<accession>A0A1T5KIN9</accession>
<evidence type="ECO:0000256" key="6">
    <source>
        <dbReference type="SAM" id="Phobius"/>
    </source>
</evidence>
<dbReference type="InterPro" id="IPR008979">
    <property type="entry name" value="Galactose-bd-like_sf"/>
</dbReference>
<dbReference type="PANTHER" id="PTHR10030">
    <property type="entry name" value="ALPHA-L-FUCOSIDASE"/>
    <property type="match status" value="1"/>
</dbReference>
<dbReference type="GO" id="GO:0005764">
    <property type="term" value="C:lysosome"/>
    <property type="evidence" value="ECO:0007669"/>
    <property type="project" value="TreeGrafter"/>
</dbReference>
<gene>
    <name evidence="8" type="ORF">SAMN05660236_2228</name>
</gene>
<dbReference type="PANTHER" id="PTHR10030:SF37">
    <property type="entry name" value="ALPHA-L-FUCOSIDASE-RELATED"/>
    <property type="match status" value="1"/>
</dbReference>
<comment type="similarity">
    <text evidence="1">Belongs to the glycosyl hydrolase 29 family.</text>
</comment>
<dbReference type="InterPro" id="IPR017853">
    <property type="entry name" value="GH"/>
</dbReference>
<keyword evidence="6" id="KW-0472">Membrane</keyword>
<proteinExistence type="inferred from homology"/>
<evidence type="ECO:0000259" key="7">
    <source>
        <dbReference type="PROSITE" id="PS50022"/>
    </source>
</evidence>
<dbReference type="AlphaFoldDB" id="A0A1T5KIN9"/>
<evidence type="ECO:0000313" key="8">
    <source>
        <dbReference type="EMBL" id="SKC63543.1"/>
    </source>
</evidence>
<dbReference type="SUPFAM" id="SSF49785">
    <property type="entry name" value="Galactose-binding domain-like"/>
    <property type="match status" value="2"/>
</dbReference>
<keyword evidence="6" id="KW-0812">Transmembrane</keyword>
<dbReference type="Pfam" id="PF01120">
    <property type="entry name" value="Alpha_L_fucos"/>
    <property type="match status" value="1"/>
</dbReference>
<dbReference type="Pfam" id="PF13287">
    <property type="entry name" value="Fn3_assoc"/>
    <property type="match status" value="1"/>
</dbReference>
<dbReference type="GO" id="GO:0006004">
    <property type="term" value="P:fucose metabolic process"/>
    <property type="evidence" value="ECO:0007669"/>
    <property type="project" value="TreeGrafter"/>
</dbReference>
<feature type="domain" description="F5/8 type C" evidence="7">
    <location>
        <begin position="569"/>
        <end position="722"/>
    </location>
</feature>
<dbReference type="InterPro" id="IPR000421">
    <property type="entry name" value="FA58C"/>
</dbReference>
<dbReference type="EC" id="3.2.1.51" evidence="2"/>
<evidence type="ECO:0000256" key="4">
    <source>
        <dbReference type="ARBA" id="ARBA00022801"/>
    </source>
</evidence>
<protein>
    <recommendedName>
        <fullName evidence="2">alpha-L-fucosidase</fullName>
        <ecNumber evidence="2">3.2.1.51</ecNumber>
    </recommendedName>
</protein>
<dbReference type="GO" id="GO:0004560">
    <property type="term" value="F:alpha-L-fucosidase activity"/>
    <property type="evidence" value="ECO:0007669"/>
    <property type="project" value="InterPro"/>
</dbReference>
<feature type="domain" description="F5/8 type C" evidence="7">
    <location>
        <begin position="371"/>
        <end position="509"/>
    </location>
</feature>
<dbReference type="InterPro" id="IPR000933">
    <property type="entry name" value="Glyco_hydro_29"/>
</dbReference>
<keyword evidence="5" id="KW-0326">Glycosidase</keyword>
<dbReference type="InterPro" id="IPR057739">
    <property type="entry name" value="Glyco_hydro_29_N"/>
</dbReference>
<organism evidence="8 9">
    <name type="scientific">Ohtaekwangia koreensis</name>
    <dbReference type="NCBI Taxonomy" id="688867"/>
    <lineage>
        <taxon>Bacteria</taxon>
        <taxon>Pseudomonadati</taxon>
        <taxon>Bacteroidota</taxon>
        <taxon>Cytophagia</taxon>
        <taxon>Cytophagales</taxon>
        <taxon>Fulvivirgaceae</taxon>
        <taxon>Ohtaekwangia</taxon>
    </lineage>
</organism>